<evidence type="ECO:0000256" key="10">
    <source>
        <dbReference type="ARBA" id="ARBA00023306"/>
    </source>
</evidence>
<dbReference type="FunFam" id="1.10.418.60:FF:000004">
    <property type="entry name" value="Nuf2p"/>
    <property type="match status" value="1"/>
</dbReference>
<dbReference type="OrthoDB" id="8194677at2759"/>
<dbReference type="InterPro" id="IPR038275">
    <property type="entry name" value="Nuf2_N_sf"/>
</dbReference>
<dbReference type="Pfam" id="PF03800">
    <property type="entry name" value="Nuf2"/>
    <property type="match status" value="1"/>
</dbReference>
<evidence type="ECO:0000256" key="11">
    <source>
        <dbReference type="ARBA" id="ARBA00023328"/>
    </source>
</evidence>
<dbReference type="EMBL" id="CP048996">
    <property type="protein sequence ID" value="QID82288.1"/>
    <property type="molecule type" value="Genomic_DNA"/>
</dbReference>
<evidence type="ECO:0000256" key="12">
    <source>
        <dbReference type="SAM" id="Coils"/>
    </source>
</evidence>
<evidence type="ECO:0000313" key="15">
    <source>
        <dbReference type="Proteomes" id="UP000501346"/>
    </source>
</evidence>
<accession>A0A6C1DYZ5</accession>
<dbReference type="PANTHER" id="PTHR21650:SF2">
    <property type="entry name" value="KINETOCHORE PROTEIN NUF2"/>
    <property type="match status" value="1"/>
</dbReference>
<keyword evidence="10" id="KW-0131">Cell cycle</keyword>
<evidence type="ECO:0000313" key="14">
    <source>
        <dbReference type="EMBL" id="QID82288.1"/>
    </source>
</evidence>
<feature type="coiled-coil region" evidence="12">
    <location>
        <begin position="400"/>
        <end position="431"/>
    </location>
</feature>
<comment type="subcellular location">
    <subcellularLocation>
        <location evidence="2">Chromosome</location>
        <location evidence="2">Centromere</location>
        <location evidence="2">Kinetochore</location>
    </subcellularLocation>
    <subcellularLocation>
        <location evidence="1">Nucleus</location>
    </subcellularLocation>
</comment>
<dbReference type="GO" id="GO:0031262">
    <property type="term" value="C:Ndc80 complex"/>
    <property type="evidence" value="ECO:0007669"/>
    <property type="project" value="InterPro"/>
</dbReference>
<feature type="coiled-coil region" evidence="12">
    <location>
        <begin position="178"/>
        <end position="212"/>
    </location>
</feature>
<dbReference type="PANTHER" id="PTHR21650">
    <property type="entry name" value="MEMBRALIN/KINETOCHORE PROTEIN NUF2"/>
    <property type="match status" value="1"/>
</dbReference>
<keyword evidence="11" id="KW-0137">Centromere</keyword>
<keyword evidence="4" id="KW-0158">Chromosome</keyword>
<evidence type="ECO:0000256" key="3">
    <source>
        <dbReference type="ARBA" id="ARBA00005498"/>
    </source>
</evidence>
<evidence type="ECO:0000256" key="6">
    <source>
        <dbReference type="ARBA" id="ARBA00022776"/>
    </source>
</evidence>
<dbReference type="AlphaFoldDB" id="A0A6C1DYZ5"/>
<protein>
    <submittedName>
        <fullName evidence="14">Kinetochore-associated Ndc80 complex subunit nuf2</fullName>
    </submittedName>
</protein>
<dbReference type="GO" id="GO:0051383">
    <property type="term" value="P:kinetochore organization"/>
    <property type="evidence" value="ECO:0007669"/>
    <property type="project" value="TreeGrafter"/>
</dbReference>
<evidence type="ECO:0000256" key="8">
    <source>
        <dbReference type="ARBA" id="ARBA00023054"/>
    </source>
</evidence>
<evidence type="ECO:0000256" key="7">
    <source>
        <dbReference type="ARBA" id="ARBA00022838"/>
    </source>
</evidence>
<reference evidence="14 15" key="1">
    <citation type="journal article" date="2019" name="BMC Genomics">
        <title>Chromosome level assembly and comparative genome analysis confirm lager-brewing yeasts originated from a single hybridization.</title>
        <authorList>
            <person name="Salazar A.N."/>
            <person name="Gorter de Vries A.R."/>
            <person name="van den Broek M."/>
            <person name="Brouwers N."/>
            <person name="de la Torre Cortes P."/>
            <person name="Kuijpers N.G.A."/>
            <person name="Daran J.G."/>
            <person name="Abeel T."/>
        </authorList>
    </citation>
    <scope>NUCLEOTIDE SEQUENCE [LARGE SCALE GENOMIC DNA]</scope>
    <source>
        <strain evidence="14 15">CBS 1483</strain>
    </source>
</reference>
<dbReference type="Proteomes" id="UP000501346">
    <property type="component" value="Chromosome ScXV-ScXI"/>
</dbReference>
<organism evidence="14 15">
    <name type="scientific">Saccharomyces pastorianus</name>
    <name type="common">Lager yeast</name>
    <name type="synonym">Saccharomyces cerevisiae x Saccharomyces eubayanus</name>
    <dbReference type="NCBI Taxonomy" id="27292"/>
    <lineage>
        <taxon>Eukaryota</taxon>
        <taxon>Fungi</taxon>
        <taxon>Dikarya</taxon>
        <taxon>Ascomycota</taxon>
        <taxon>Saccharomycotina</taxon>
        <taxon>Saccharomycetes</taxon>
        <taxon>Saccharomycetales</taxon>
        <taxon>Saccharomycetaceae</taxon>
        <taxon>Saccharomyces</taxon>
    </lineage>
</organism>
<comment type="similarity">
    <text evidence="3">Belongs to the NUF2 family.</text>
</comment>
<dbReference type="GO" id="GO:0005634">
    <property type="term" value="C:nucleus"/>
    <property type="evidence" value="ECO:0007669"/>
    <property type="project" value="UniProtKB-SubCell"/>
</dbReference>
<dbReference type="Gene3D" id="1.10.418.60">
    <property type="entry name" value="Ncd80 complex, Nuf2 subunit"/>
    <property type="match status" value="1"/>
</dbReference>
<evidence type="ECO:0000256" key="5">
    <source>
        <dbReference type="ARBA" id="ARBA00022618"/>
    </source>
</evidence>
<keyword evidence="9" id="KW-0539">Nucleus</keyword>
<evidence type="ECO:0000256" key="2">
    <source>
        <dbReference type="ARBA" id="ARBA00004629"/>
    </source>
</evidence>
<dbReference type="GO" id="GO:0007052">
    <property type="term" value="P:mitotic spindle organization"/>
    <property type="evidence" value="ECO:0007669"/>
    <property type="project" value="TreeGrafter"/>
</dbReference>
<keyword evidence="6" id="KW-0498">Mitosis</keyword>
<evidence type="ECO:0000256" key="1">
    <source>
        <dbReference type="ARBA" id="ARBA00004123"/>
    </source>
</evidence>
<dbReference type="GO" id="GO:0045132">
    <property type="term" value="P:meiotic chromosome segregation"/>
    <property type="evidence" value="ECO:0007669"/>
    <property type="project" value="TreeGrafter"/>
</dbReference>
<dbReference type="GO" id="GO:0044877">
    <property type="term" value="F:protein-containing complex binding"/>
    <property type="evidence" value="ECO:0007669"/>
    <property type="project" value="TreeGrafter"/>
</dbReference>
<feature type="domain" description="Kinetochore protein Nuf2 N-terminal" evidence="13">
    <location>
        <begin position="6"/>
        <end position="148"/>
    </location>
</feature>
<evidence type="ECO:0000256" key="4">
    <source>
        <dbReference type="ARBA" id="ARBA00022454"/>
    </source>
</evidence>
<dbReference type="Gene3D" id="1.20.5.340">
    <property type="match status" value="1"/>
</dbReference>
<evidence type="ECO:0000259" key="13">
    <source>
        <dbReference type="Pfam" id="PF03800"/>
    </source>
</evidence>
<keyword evidence="5" id="KW-0132">Cell division</keyword>
<gene>
    <name evidence="14" type="primary">NUF2_1</name>
    <name evidence="14" type="ORF">GRS66_004700</name>
</gene>
<evidence type="ECO:0000256" key="9">
    <source>
        <dbReference type="ARBA" id="ARBA00023242"/>
    </source>
</evidence>
<proteinExistence type="inferred from homology"/>
<sequence length="451" mass="52947">MSRNQDVFPILDLQELVICLQSCDFALATQENISRPTSDYMVTLYKQIIENFMGISVESLLNSSNQETGDGHLQEENENIYSDTLNVLVLNKICFKFFENIGVQDFNMTDLYKPEAQRTQRLLSAVVNYARFREERMFDCNSFILQMESLLGQLRSKFDDYNLIQQQLKQYEDVDGDNIPDEQELQKLEEQNKELEIQLKKLTKIQETLSIDYNDYKISKQSIFKDLEALSFQIVELESNRDKLIKISNTDMEELSEGIKELNDLLIQRKKTLDDLTAQQKNLQDTVTTFETIISELYDVLRIISSEVQESNRTETELVGLKQNLINNKLKLMNVLETGIMYKLEILQEQLDLQLKNLEKLSQDTKEESRLNDTKLMDLQIKYENEIKPKIDKTDIFIQEELISGKINKLNDEIKQLQKDFEVEVKEIEIEYSLLSGHINKYMNEMLEYMQ</sequence>
<keyword evidence="7" id="KW-0995">Kinetochore</keyword>
<keyword evidence="8 12" id="KW-0175">Coiled coil</keyword>
<dbReference type="InterPro" id="IPR005549">
    <property type="entry name" value="Kinetochore_Nuf2_N"/>
</dbReference>
<dbReference type="GO" id="GO:0051315">
    <property type="term" value="P:attachment of mitotic spindle microtubules to kinetochore"/>
    <property type="evidence" value="ECO:0007669"/>
    <property type="project" value="TreeGrafter"/>
</dbReference>
<keyword evidence="15" id="KW-1185">Reference proteome</keyword>
<dbReference type="GO" id="GO:0051301">
    <property type="term" value="P:cell division"/>
    <property type="evidence" value="ECO:0007669"/>
    <property type="project" value="UniProtKB-KW"/>
</dbReference>
<name>A0A6C1DYZ5_SACPS</name>